<gene>
    <name evidence="2" type="primary">lptE</name>
    <name evidence="2" type="ORF">L0U89_10660</name>
</gene>
<keyword evidence="1" id="KW-0732">Signal</keyword>
<evidence type="ECO:0000313" key="2">
    <source>
        <dbReference type="EMBL" id="MCF1751531.1"/>
    </source>
</evidence>
<evidence type="ECO:0000256" key="1">
    <source>
        <dbReference type="SAM" id="SignalP"/>
    </source>
</evidence>
<sequence length="181" mass="20592">MISSKKSLCLSFCFFAAVMLLPSCAVNYSFTGTNINYELTKTFSVENFFNDSGGGPANMEQRFTEALKEFYQRNTNLELIRTNGDLQFSGAIKQYAITPQATVSTTDPNLPDRAGQMRLTIGIEVEYINTVNEEENVKRTFSFWKDYDPRNTSILQVENVLIQEIFENIIQDIFTATVANW</sequence>
<organism evidence="2 3">
    <name type="scientific">Mariniradius sediminis</name>
    <dbReference type="NCBI Taxonomy" id="2909237"/>
    <lineage>
        <taxon>Bacteria</taxon>
        <taxon>Pseudomonadati</taxon>
        <taxon>Bacteroidota</taxon>
        <taxon>Cytophagia</taxon>
        <taxon>Cytophagales</taxon>
        <taxon>Cyclobacteriaceae</taxon>
        <taxon>Mariniradius</taxon>
    </lineage>
</organism>
<dbReference type="InterPro" id="IPR007485">
    <property type="entry name" value="LPS_assembly_LptE"/>
</dbReference>
<feature type="signal peptide" evidence="1">
    <location>
        <begin position="1"/>
        <end position="25"/>
    </location>
</feature>
<protein>
    <submittedName>
        <fullName evidence="2">LPS assembly lipoprotein LptE</fullName>
    </submittedName>
</protein>
<feature type="chain" id="PRO_5045719499" evidence="1">
    <location>
        <begin position="26"/>
        <end position="181"/>
    </location>
</feature>
<keyword evidence="3" id="KW-1185">Reference proteome</keyword>
<evidence type="ECO:0000313" key="3">
    <source>
        <dbReference type="Proteomes" id="UP001201449"/>
    </source>
</evidence>
<accession>A0ABS9BV94</accession>
<keyword evidence="2" id="KW-0449">Lipoprotein</keyword>
<name>A0ABS9BV94_9BACT</name>
<proteinExistence type="predicted"/>
<reference evidence="2 3" key="1">
    <citation type="submission" date="2022-01" db="EMBL/GenBank/DDBJ databases">
        <title>Mariniradius saccharolyticus sp. nov., isolated from sediment of a river.</title>
        <authorList>
            <person name="Liu H."/>
        </authorList>
    </citation>
    <scope>NUCLEOTIDE SEQUENCE [LARGE SCALE GENOMIC DNA]</scope>
    <source>
        <strain evidence="2 3">RY-2</strain>
    </source>
</reference>
<dbReference type="Pfam" id="PF04390">
    <property type="entry name" value="LptE"/>
    <property type="match status" value="1"/>
</dbReference>
<dbReference type="Proteomes" id="UP001201449">
    <property type="component" value="Unassembled WGS sequence"/>
</dbReference>
<comment type="caution">
    <text evidence="2">The sequence shown here is derived from an EMBL/GenBank/DDBJ whole genome shotgun (WGS) entry which is preliminary data.</text>
</comment>
<dbReference type="EMBL" id="JAKEVZ010000007">
    <property type="protein sequence ID" value="MCF1751531.1"/>
    <property type="molecule type" value="Genomic_DNA"/>
</dbReference>